<keyword evidence="1" id="KW-0175">Coiled coil</keyword>
<dbReference type="SMART" id="SM00066">
    <property type="entry name" value="GAL4"/>
    <property type="match status" value="1"/>
</dbReference>
<dbReference type="InterPro" id="IPR052783">
    <property type="entry name" value="Metabolic/Drug-Res_Regulator"/>
</dbReference>
<dbReference type="Gene3D" id="4.10.240.10">
    <property type="entry name" value="Zn(2)-C6 fungal-type DNA-binding domain"/>
    <property type="match status" value="1"/>
</dbReference>
<evidence type="ECO:0000256" key="1">
    <source>
        <dbReference type="SAM" id="Coils"/>
    </source>
</evidence>
<dbReference type="Proteomes" id="UP001217417">
    <property type="component" value="Unassembled WGS sequence"/>
</dbReference>
<dbReference type="PANTHER" id="PTHR47655:SF3">
    <property type="entry name" value="ZN(II)2CYS6 TRANSCRIPTION FACTOR (EUROFUNG)"/>
    <property type="match status" value="1"/>
</dbReference>
<proteinExistence type="predicted"/>
<feature type="region of interest" description="Disordered" evidence="2">
    <location>
        <begin position="1"/>
        <end position="25"/>
    </location>
</feature>
<reference evidence="4" key="1">
    <citation type="submission" date="2023-03" db="EMBL/GenBank/DDBJ databases">
        <title>Near-Complete genome sequence of Lipomyces tetrasporous NRRL Y-64009, an oleaginous yeast capable of growing on lignocellulosic hydrolysates.</title>
        <authorList>
            <consortium name="Lawrence Berkeley National Laboratory"/>
            <person name="Jagtap S.S."/>
            <person name="Liu J.-J."/>
            <person name="Walukiewicz H.E."/>
            <person name="Pangilinan J."/>
            <person name="Lipzen A."/>
            <person name="Ahrendt S."/>
            <person name="Koriabine M."/>
            <person name="Cobaugh K."/>
            <person name="Salamov A."/>
            <person name="Yoshinaga Y."/>
            <person name="Ng V."/>
            <person name="Daum C."/>
            <person name="Grigoriev I.V."/>
            <person name="Slininger P.J."/>
            <person name="Dien B.S."/>
            <person name="Jin Y.-S."/>
            <person name="Rao C.V."/>
        </authorList>
    </citation>
    <scope>NUCLEOTIDE SEQUENCE</scope>
    <source>
        <strain evidence="4">NRRL Y-64009</strain>
    </source>
</reference>
<evidence type="ECO:0000259" key="3">
    <source>
        <dbReference type="PROSITE" id="PS50048"/>
    </source>
</evidence>
<sequence length="337" mass="37343">MPASNSKYSSHSHNPLTPAADQPEYNTRKRVGKACDSCRIKKSKCDGRKPCSRCIMDDKICTFTERKKSKEKLYSSRYVELLENRIEILQNGMAELVRRVSRGDDVSCLLSKSGHVSINRALDELTSKAIELQKEERERFVVVREHDDSEHDTEHEHEHDHDDNDSVAASDIKMEDRSVELLGEQHQIAQPELAVDTGVVQDFSSVSQAWTRVPFLSGSTAIGAYDSETSAIRAEFISRGALPPDPATIIRGHNQPESMSPSSMTSASSLYSSSSGSPSPIDIQFVTLDNTMSPVKSLPAVYEAFDGAPADPMEVNPMMGKVDDLSDIWLTSTFMEI</sequence>
<dbReference type="Pfam" id="PF00172">
    <property type="entry name" value="Zn_clus"/>
    <property type="match status" value="1"/>
</dbReference>
<gene>
    <name evidence="4" type="ORF">POJ06DRAFT_281172</name>
</gene>
<comment type="caution">
    <text evidence="4">The sequence shown here is derived from an EMBL/GenBank/DDBJ whole genome shotgun (WGS) entry which is preliminary data.</text>
</comment>
<keyword evidence="5" id="KW-1185">Reference proteome</keyword>
<dbReference type="PANTHER" id="PTHR47655">
    <property type="entry name" value="QUINIC ACID UTILIZATION ACTIVATOR"/>
    <property type="match status" value="1"/>
</dbReference>
<feature type="compositionally biased region" description="Basic and acidic residues" evidence="2">
    <location>
        <begin position="144"/>
        <end position="164"/>
    </location>
</feature>
<accession>A0AAD7QU30</accession>
<dbReference type="EMBL" id="JARPMG010000004">
    <property type="protein sequence ID" value="KAJ8101400.1"/>
    <property type="molecule type" value="Genomic_DNA"/>
</dbReference>
<organism evidence="4 5">
    <name type="scientific">Lipomyces tetrasporus</name>
    <dbReference type="NCBI Taxonomy" id="54092"/>
    <lineage>
        <taxon>Eukaryota</taxon>
        <taxon>Fungi</taxon>
        <taxon>Dikarya</taxon>
        <taxon>Ascomycota</taxon>
        <taxon>Saccharomycotina</taxon>
        <taxon>Lipomycetes</taxon>
        <taxon>Lipomycetales</taxon>
        <taxon>Lipomycetaceae</taxon>
        <taxon>Lipomyces</taxon>
    </lineage>
</organism>
<feature type="domain" description="Zn(2)-C6 fungal-type" evidence="3">
    <location>
        <begin position="34"/>
        <end position="63"/>
    </location>
</feature>
<evidence type="ECO:0000313" key="5">
    <source>
        <dbReference type="Proteomes" id="UP001217417"/>
    </source>
</evidence>
<dbReference type="CDD" id="cd00067">
    <property type="entry name" value="GAL4"/>
    <property type="match status" value="1"/>
</dbReference>
<dbReference type="AlphaFoldDB" id="A0AAD7QU30"/>
<name>A0AAD7QU30_9ASCO</name>
<evidence type="ECO:0000256" key="2">
    <source>
        <dbReference type="SAM" id="MobiDB-lite"/>
    </source>
</evidence>
<dbReference type="PROSITE" id="PS50048">
    <property type="entry name" value="ZN2_CY6_FUNGAL_2"/>
    <property type="match status" value="1"/>
</dbReference>
<feature type="coiled-coil region" evidence="1">
    <location>
        <begin position="79"/>
        <end position="138"/>
    </location>
</feature>
<evidence type="ECO:0000313" key="4">
    <source>
        <dbReference type="EMBL" id="KAJ8101400.1"/>
    </source>
</evidence>
<dbReference type="SUPFAM" id="SSF57701">
    <property type="entry name" value="Zn2/Cys6 DNA-binding domain"/>
    <property type="match status" value="1"/>
</dbReference>
<protein>
    <recommendedName>
        <fullName evidence="3">Zn(2)-C6 fungal-type domain-containing protein</fullName>
    </recommendedName>
</protein>
<dbReference type="RefSeq" id="XP_056044850.1">
    <property type="nucleotide sequence ID" value="XM_056189930.1"/>
</dbReference>
<feature type="compositionally biased region" description="Polar residues" evidence="2">
    <location>
        <begin position="1"/>
        <end position="15"/>
    </location>
</feature>
<feature type="region of interest" description="Disordered" evidence="2">
    <location>
        <begin position="144"/>
        <end position="167"/>
    </location>
</feature>
<dbReference type="InterPro" id="IPR001138">
    <property type="entry name" value="Zn2Cys6_DnaBD"/>
</dbReference>
<dbReference type="GeneID" id="80885096"/>
<feature type="compositionally biased region" description="Low complexity" evidence="2">
    <location>
        <begin position="256"/>
        <end position="277"/>
    </location>
</feature>
<dbReference type="GO" id="GO:0008270">
    <property type="term" value="F:zinc ion binding"/>
    <property type="evidence" value="ECO:0007669"/>
    <property type="project" value="InterPro"/>
</dbReference>
<feature type="region of interest" description="Disordered" evidence="2">
    <location>
        <begin position="244"/>
        <end position="277"/>
    </location>
</feature>
<dbReference type="InterPro" id="IPR036864">
    <property type="entry name" value="Zn2-C6_fun-type_DNA-bd_sf"/>
</dbReference>
<dbReference type="GO" id="GO:0000981">
    <property type="term" value="F:DNA-binding transcription factor activity, RNA polymerase II-specific"/>
    <property type="evidence" value="ECO:0007669"/>
    <property type="project" value="InterPro"/>
</dbReference>
<dbReference type="PROSITE" id="PS00463">
    <property type="entry name" value="ZN2_CY6_FUNGAL_1"/>
    <property type="match status" value="1"/>
</dbReference>